<dbReference type="Proteomes" id="UP000003257">
    <property type="component" value="Unassembled WGS sequence"/>
</dbReference>
<gene>
    <name evidence="2" type="ORF">OIHEL45_18116</name>
</gene>
<dbReference type="SUPFAM" id="SSF89447">
    <property type="entry name" value="AbrB/MazE/MraZ-like"/>
    <property type="match status" value="1"/>
</dbReference>
<dbReference type="SMART" id="SM00966">
    <property type="entry name" value="SpoVT_AbrB"/>
    <property type="match status" value="1"/>
</dbReference>
<keyword evidence="3" id="KW-1185">Reference proteome</keyword>
<proteinExistence type="predicted"/>
<dbReference type="EMBL" id="ABID01000008">
    <property type="protein sequence ID" value="EDQ03758.1"/>
    <property type="molecule type" value="Genomic_DNA"/>
</dbReference>
<dbReference type="Pfam" id="PF15937">
    <property type="entry name" value="PrlF_antitoxin"/>
    <property type="match status" value="1"/>
</dbReference>
<name>A0ABP2D7P2_9RHOB</name>
<feature type="domain" description="SpoVT-AbrB" evidence="1">
    <location>
        <begin position="26"/>
        <end position="72"/>
    </location>
</feature>
<accession>A0ABP2D7P2</accession>
<evidence type="ECO:0000259" key="1">
    <source>
        <dbReference type="SMART" id="SM00966"/>
    </source>
</evidence>
<dbReference type="Gene3D" id="2.10.260.10">
    <property type="match status" value="1"/>
</dbReference>
<evidence type="ECO:0000313" key="3">
    <source>
        <dbReference type="Proteomes" id="UP000003257"/>
    </source>
</evidence>
<dbReference type="InterPro" id="IPR031848">
    <property type="entry name" value="PrlF_antitoxin"/>
</dbReference>
<organism evidence="2 3">
    <name type="scientific">Sulfitobacter indolifex HEL-45</name>
    <dbReference type="NCBI Taxonomy" id="391624"/>
    <lineage>
        <taxon>Bacteria</taxon>
        <taxon>Pseudomonadati</taxon>
        <taxon>Pseudomonadota</taxon>
        <taxon>Alphaproteobacteria</taxon>
        <taxon>Rhodobacterales</taxon>
        <taxon>Roseobacteraceae</taxon>
        <taxon>Sulfitobacter</taxon>
    </lineage>
</organism>
<reference evidence="2 3" key="1">
    <citation type="submission" date="2007-11" db="EMBL/GenBank/DDBJ databases">
        <authorList>
            <person name="Wagner-Dobler I."/>
            <person name="Ferriera S."/>
            <person name="Johnson J."/>
            <person name="Kravitz S."/>
            <person name="Beeson K."/>
            <person name="Sutton G."/>
            <person name="Rogers Y.-H."/>
            <person name="Friedman R."/>
            <person name="Frazier M."/>
            <person name="Venter J.C."/>
        </authorList>
    </citation>
    <scope>NUCLEOTIDE SEQUENCE [LARGE SCALE GENOMIC DNA]</scope>
    <source>
        <strain evidence="2 3">HEL-45</strain>
    </source>
</reference>
<sequence length="125" mass="13822">MHYLSRAATTLFFQETAMTALAQDVSKLTDRYQTTVPAGVRKQLKLGKGDQIRYCTEPSGRVYIEPVRSDEEDPVLGAFLDFVEADIKAHPDRIRAFDGALHDRLAALVGDVGVDLDAPLSLEDE</sequence>
<dbReference type="NCBIfam" id="NF007429">
    <property type="entry name" value="PRK09974.1"/>
    <property type="match status" value="1"/>
</dbReference>
<comment type="caution">
    <text evidence="2">The sequence shown here is derived from an EMBL/GenBank/DDBJ whole genome shotgun (WGS) entry which is preliminary data.</text>
</comment>
<dbReference type="InterPro" id="IPR007159">
    <property type="entry name" value="SpoVT-AbrB_dom"/>
</dbReference>
<evidence type="ECO:0000313" key="2">
    <source>
        <dbReference type="EMBL" id="EDQ03758.1"/>
    </source>
</evidence>
<protein>
    <submittedName>
        <fullName evidence="2">HtaR suppressor protein</fullName>
    </submittedName>
</protein>
<dbReference type="InterPro" id="IPR037914">
    <property type="entry name" value="SpoVT-AbrB_sf"/>
</dbReference>